<dbReference type="SUPFAM" id="SSF56496">
    <property type="entry name" value="Fibrinogen C-terminal domain-like"/>
    <property type="match status" value="1"/>
</dbReference>
<evidence type="ECO:0000256" key="3">
    <source>
        <dbReference type="ARBA" id="ARBA00023157"/>
    </source>
</evidence>
<keyword evidence="2" id="KW-0964">Secreted</keyword>
<dbReference type="PROSITE" id="PS51406">
    <property type="entry name" value="FIBRINOGEN_C_2"/>
    <property type="match status" value="1"/>
</dbReference>
<evidence type="ECO:0000256" key="5">
    <source>
        <dbReference type="SAM" id="SignalP"/>
    </source>
</evidence>
<gene>
    <name evidence="7" type="ORF">JTE90_001425</name>
</gene>
<keyword evidence="4" id="KW-0325">Glycoprotein</keyword>
<dbReference type="PANTHER" id="PTHR47221:SF5">
    <property type="entry name" value="FIBRINOGEN C-TERMINAL DOMAIN-CONTAINING PROTEIN"/>
    <property type="match status" value="1"/>
</dbReference>
<dbReference type="AlphaFoldDB" id="A0AAV6TNP8"/>
<comment type="caution">
    <text evidence="7">The sequence shown here is derived from an EMBL/GenBank/DDBJ whole genome shotgun (WGS) entry which is preliminary data.</text>
</comment>
<feature type="signal peptide" evidence="5">
    <location>
        <begin position="1"/>
        <end position="21"/>
    </location>
</feature>
<dbReference type="InterPro" id="IPR002181">
    <property type="entry name" value="Fibrinogen_a/b/g_C_dom"/>
</dbReference>
<evidence type="ECO:0000256" key="1">
    <source>
        <dbReference type="ARBA" id="ARBA00004613"/>
    </source>
</evidence>
<evidence type="ECO:0000256" key="2">
    <source>
        <dbReference type="ARBA" id="ARBA00022525"/>
    </source>
</evidence>
<dbReference type="InterPro" id="IPR014716">
    <property type="entry name" value="Fibrinogen_a/b/g_C_1"/>
</dbReference>
<keyword evidence="8" id="KW-1185">Reference proteome</keyword>
<dbReference type="EMBL" id="JAFNEN010001724">
    <property type="protein sequence ID" value="KAG8173470.1"/>
    <property type="molecule type" value="Genomic_DNA"/>
</dbReference>
<dbReference type="PANTHER" id="PTHR47221">
    <property type="entry name" value="FIBRINOGEN ALPHA CHAIN"/>
    <property type="match status" value="1"/>
</dbReference>
<protein>
    <recommendedName>
        <fullName evidence="6">Fibrinogen C-terminal domain-containing protein</fullName>
    </recommendedName>
</protein>
<reference evidence="7 8" key="1">
    <citation type="journal article" date="2022" name="Nat. Ecol. Evol.">
        <title>A masculinizing supergene underlies an exaggerated male reproductive morph in a spider.</title>
        <authorList>
            <person name="Hendrickx F."/>
            <person name="De Corte Z."/>
            <person name="Sonet G."/>
            <person name="Van Belleghem S.M."/>
            <person name="Kostlbacher S."/>
            <person name="Vangestel C."/>
        </authorList>
    </citation>
    <scope>NUCLEOTIDE SEQUENCE [LARGE SCALE GENOMIC DNA]</scope>
    <source>
        <strain evidence="7">W744_W776</strain>
    </source>
</reference>
<dbReference type="NCBIfam" id="NF040941">
    <property type="entry name" value="GGGWT_bact"/>
    <property type="match status" value="1"/>
</dbReference>
<evidence type="ECO:0000313" key="8">
    <source>
        <dbReference type="Proteomes" id="UP000827092"/>
    </source>
</evidence>
<keyword evidence="3" id="KW-1015">Disulfide bond</keyword>
<dbReference type="Gene3D" id="3.90.215.10">
    <property type="entry name" value="Gamma Fibrinogen, chain A, domain 1"/>
    <property type="match status" value="1"/>
</dbReference>
<proteinExistence type="predicted"/>
<feature type="chain" id="PRO_5043753467" description="Fibrinogen C-terminal domain-containing protein" evidence="5">
    <location>
        <begin position="22"/>
        <end position="145"/>
    </location>
</feature>
<accession>A0AAV6TNP8</accession>
<keyword evidence="5" id="KW-0732">Signal</keyword>
<dbReference type="GO" id="GO:0005577">
    <property type="term" value="C:fibrinogen complex"/>
    <property type="evidence" value="ECO:0007669"/>
    <property type="project" value="TreeGrafter"/>
</dbReference>
<evidence type="ECO:0000313" key="7">
    <source>
        <dbReference type="EMBL" id="KAG8173470.1"/>
    </source>
</evidence>
<sequence>MLERRVDFIVLFMLLYVTANAQEKQDLDCGVKITTQSYLEIAQEMIKKVKDSNSNCPRQSSTTIDCETLLKSGNTKSKMYTVWPKSRILEEKPVEVYCDMETDGGGWTVIQRRGNFSRAKDYFFRNWEAYKKGFGNVEEDFWLGK</sequence>
<evidence type="ECO:0000259" key="6">
    <source>
        <dbReference type="PROSITE" id="PS51406"/>
    </source>
</evidence>
<organism evidence="7 8">
    <name type="scientific">Oedothorax gibbosus</name>
    <dbReference type="NCBI Taxonomy" id="931172"/>
    <lineage>
        <taxon>Eukaryota</taxon>
        <taxon>Metazoa</taxon>
        <taxon>Ecdysozoa</taxon>
        <taxon>Arthropoda</taxon>
        <taxon>Chelicerata</taxon>
        <taxon>Arachnida</taxon>
        <taxon>Araneae</taxon>
        <taxon>Araneomorphae</taxon>
        <taxon>Entelegynae</taxon>
        <taxon>Araneoidea</taxon>
        <taxon>Linyphiidae</taxon>
        <taxon>Erigoninae</taxon>
        <taxon>Oedothorax</taxon>
    </lineage>
</organism>
<dbReference type="Proteomes" id="UP000827092">
    <property type="component" value="Unassembled WGS sequence"/>
</dbReference>
<comment type="subcellular location">
    <subcellularLocation>
        <location evidence="1">Secreted</location>
    </subcellularLocation>
</comment>
<dbReference type="GO" id="GO:0030674">
    <property type="term" value="F:protein-macromolecule adaptor activity"/>
    <property type="evidence" value="ECO:0007669"/>
    <property type="project" value="TreeGrafter"/>
</dbReference>
<feature type="domain" description="Fibrinogen C-terminal" evidence="6">
    <location>
        <begin position="57"/>
        <end position="145"/>
    </location>
</feature>
<name>A0AAV6TNP8_9ARAC</name>
<evidence type="ECO:0000256" key="4">
    <source>
        <dbReference type="ARBA" id="ARBA00023180"/>
    </source>
</evidence>
<dbReference type="Pfam" id="PF00147">
    <property type="entry name" value="Fibrinogen_C"/>
    <property type="match status" value="1"/>
</dbReference>
<dbReference type="GO" id="GO:0005201">
    <property type="term" value="F:extracellular matrix structural constituent"/>
    <property type="evidence" value="ECO:0007669"/>
    <property type="project" value="TreeGrafter"/>
</dbReference>
<dbReference type="InterPro" id="IPR036056">
    <property type="entry name" value="Fibrinogen-like_C"/>
</dbReference>
<dbReference type="InterPro" id="IPR037579">
    <property type="entry name" value="FIB_ANG-like"/>
</dbReference>
<dbReference type="GO" id="GO:0034116">
    <property type="term" value="P:positive regulation of heterotypic cell-cell adhesion"/>
    <property type="evidence" value="ECO:0007669"/>
    <property type="project" value="TreeGrafter"/>
</dbReference>